<dbReference type="AlphaFoldDB" id="A0AAV7LVP9"/>
<name>A0AAV7LVP9_PLEWA</name>
<comment type="caution">
    <text evidence="1">The sequence shown here is derived from an EMBL/GenBank/DDBJ whole genome shotgun (WGS) entry which is preliminary data.</text>
</comment>
<dbReference type="Proteomes" id="UP001066276">
    <property type="component" value="Chromosome 11"/>
</dbReference>
<keyword evidence="2" id="KW-1185">Reference proteome</keyword>
<gene>
    <name evidence="1" type="ORF">NDU88_004787</name>
</gene>
<accession>A0AAV7LVP9</accession>
<proteinExistence type="predicted"/>
<evidence type="ECO:0000313" key="2">
    <source>
        <dbReference type="Proteomes" id="UP001066276"/>
    </source>
</evidence>
<reference evidence="1" key="1">
    <citation type="journal article" date="2022" name="bioRxiv">
        <title>Sequencing and chromosome-scale assembly of the giantPleurodeles waltlgenome.</title>
        <authorList>
            <person name="Brown T."/>
            <person name="Elewa A."/>
            <person name="Iarovenko S."/>
            <person name="Subramanian E."/>
            <person name="Araus A.J."/>
            <person name="Petzold A."/>
            <person name="Susuki M."/>
            <person name="Suzuki K.-i.T."/>
            <person name="Hayashi T."/>
            <person name="Toyoda A."/>
            <person name="Oliveira C."/>
            <person name="Osipova E."/>
            <person name="Leigh N.D."/>
            <person name="Simon A."/>
            <person name="Yun M.H."/>
        </authorList>
    </citation>
    <scope>NUCLEOTIDE SEQUENCE</scope>
    <source>
        <strain evidence="1">20211129_DDA</strain>
        <tissue evidence="1">Liver</tissue>
    </source>
</reference>
<protein>
    <submittedName>
        <fullName evidence="1">Uncharacterized protein</fullName>
    </submittedName>
</protein>
<dbReference type="EMBL" id="JANPWB010000015">
    <property type="protein sequence ID" value="KAJ1091670.1"/>
    <property type="molecule type" value="Genomic_DNA"/>
</dbReference>
<sequence length="145" mass="15420">MGARKPGRLALVVPGAAPGAGPQGAAAALRDNTSAKHTIVRQHAGSIKTSCKTTREFGVNRVSCENVIKCAIFYEDEVGALTDIQLMTPGILSVSNHFAHGVLKSVLVLHINMTQLRGHVVAIDEDGHLKLEFRCTGRPKGEGRT</sequence>
<evidence type="ECO:0000313" key="1">
    <source>
        <dbReference type="EMBL" id="KAJ1091670.1"/>
    </source>
</evidence>
<organism evidence="1 2">
    <name type="scientific">Pleurodeles waltl</name>
    <name type="common">Iberian ribbed newt</name>
    <dbReference type="NCBI Taxonomy" id="8319"/>
    <lineage>
        <taxon>Eukaryota</taxon>
        <taxon>Metazoa</taxon>
        <taxon>Chordata</taxon>
        <taxon>Craniata</taxon>
        <taxon>Vertebrata</taxon>
        <taxon>Euteleostomi</taxon>
        <taxon>Amphibia</taxon>
        <taxon>Batrachia</taxon>
        <taxon>Caudata</taxon>
        <taxon>Salamandroidea</taxon>
        <taxon>Salamandridae</taxon>
        <taxon>Pleurodelinae</taxon>
        <taxon>Pleurodeles</taxon>
    </lineage>
</organism>